<feature type="coiled-coil region" evidence="1">
    <location>
        <begin position="97"/>
        <end position="124"/>
    </location>
</feature>
<protein>
    <submittedName>
        <fullName evidence="2">Uncharacterized protein</fullName>
    </submittedName>
</protein>
<reference evidence="2" key="1">
    <citation type="submission" date="2018-10" db="EMBL/GenBank/DDBJ databases">
        <title>Hidden diversity of soil giant viruses.</title>
        <authorList>
            <person name="Schulz F."/>
            <person name="Alteio L."/>
            <person name="Goudeau D."/>
            <person name="Ryan E.M."/>
            <person name="Malmstrom R.R."/>
            <person name="Blanchard J."/>
            <person name="Woyke T."/>
        </authorList>
    </citation>
    <scope>NUCLEOTIDE SEQUENCE</scope>
    <source>
        <strain evidence="2">BAV1</strain>
    </source>
</reference>
<proteinExistence type="predicted"/>
<name>A0A3G4ZTA5_9VIRU</name>
<gene>
    <name evidence="2" type="ORF">Barrevirus22_7</name>
</gene>
<evidence type="ECO:0000256" key="1">
    <source>
        <dbReference type="SAM" id="Coils"/>
    </source>
</evidence>
<sequence>MKCFNCETIGSIHINDNYTLCYDCFHFRDTIISHSNVIHIYLLTDDEINDAKLTIAKDRGVGRIKSGYLAFEIHELARKITENLHYNNKRKIAFMEYDSTLKDKKDKEEKLAKLKEILTNETNIMLQKYNIVIDRFVKRLLRAKIDHYCSLDNINFTFNVSMKICEEIDNYCTMFTKMNELIRKNFGEKYVTLVKDLDCYRDWFTTFTDIDLAYEYMEPILQRHFNNADNDNDTKLNEILRDELLTEYIGYTIFTNKDL</sequence>
<dbReference type="EMBL" id="MK072019">
    <property type="protein sequence ID" value="AYV77241.1"/>
    <property type="molecule type" value="Genomic_DNA"/>
</dbReference>
<keyword evidence="1" id="KW-0175">Coiled coil</keyword>
<accession>A0A3G4ZTA5</accession>
<organism evidence="2">
    <name type="scientific">Barrevirus sp</name>
    <dbReference type="NCBI Taxonomy" id="2487763"/>
    <lineage>
        <taxon>Viruses</taxon>
        <taxon>Varidnaviria</taxon>
        <taxon>Bamfordvirae</taxon>
        <taxon>Nucleocytoviricota</taxon>
        <taxon>Megaviricetes</taxon>
        <taxon>Imitervirales</taxon>
        <taxon>Mimiviridae</taxon>
        <taxon>Klosneuvirinae</taxon>
    </lineage>
</organism>
<evidence type="ECO:0000313" key="2">
    <source>
        <dbReference type="EMBL" id="AYV77241.1"/>
    </source>
</evidence>